<sequence>MRSYAAHLRCAPLCPSAAPPLGRSAATAPPPARPRFRRRYSAPHTAALLSHTARQATAAPNPRSPPRPCAAAAATQRRHKSCRCAPHLPLSTPARPGHVQPALHLPVQGASNVLVDLPLRNLLFVFLLKFKGMTPYCFSILFLSHL</sequence>
<proteinExistence type="predicted"/>
<dbReference type="Proteomes" id="UP000823388">
    <property type="component" value="Chromosome 5N"/>
</dbReference>
<dbReference type="EMBL" id="CM029046">
    <property type="protein sequence ID" value="KAG2588595.1"/>
    <property type="molecule type" value="Genomic_DNA"/>
</dbReference>
<evidence type="ECO:0000313" key="2">
    <source>
        <dbReference type="Proteomes" id="UP000823388"/>
    </source>
</evidence>
<gene>
    <name evidence="1" type="ORF">PVAP13_5NG243167</name>
</gene>
<accession>A0A8T0RTX8</accession>
<evidence type="ECO:0000313" key="1">
    <source>
        <dbReference type="EMBL" id="KAG2588595.1"/>
    </source>
</evidence>
<organism evidence="1 2">
    <name type="scientific">Panicum virgatum</name>
    <name type="common">Blackwell switchgrass</name>
    <dbReference type="NCBI Taxonomy" id="38727"/>
    <lineage>
        <taxon>Eukaryota</taxon>
        <taxon>Viridiplantae</taxon>
        <taxon>Streptophyta</taxon>
        <taxon>Embryophyta</taxon>
        <taxon>Tracheophyta</taxon>
        <taxon>Spermatophyta</taxon>
        <taxon>Magnoliopsida</taxon>
        <taxon>Liliopsida</taxon>
        <taxon>Poales</taxon>
        <taxon>Poaceae</taxon>
        <taxon>PACMAD clade</taxon>
        <taxon>Panicoideae</taxon>
        <taxon>Panicodae</taxon>
        <taxon>Paniceae</taxon>
        <taxon>Panicinae</taxon>
        <taxon>Panicum</taxon>
        <taxon>Panicum sect. Hiantes</taxon>
    </lineage>
</organism>
<comment type="caution">
    <text evidence="1">The sequence shown here is derived from an EMBL/GenBank/DDBJ whole genome shotgun (WGS) entry which is preliminary data.</text>
</comment>
<protein>
    <submittedName>
        <fullName evidence="1">Uncharacterized protein</fullName>
    </submittedName>
</protein>
<dbReference type="AlphaFoldDB" id="A0A8T0RTX8"/>
<reference evidence="1" key="1">
    <citation type="submission" date="2020-05" db="EMBL/GenBank/DDBJ databases">
        <title>WGS assembly of Panicum virgatum.</title>
        <authorList>
            <person name="Lovell J.T."/>
            <person name="Jenkins J."/>
            <person name="Shu S."/>
            <person name="Juenger T.E."/>
            <person name="Schmutz J."/>
        </authorList>
    </citation>
    <scope>NUCLEOTIDE SEQUENCE</scope>
    <source>
        <strain evidence="1">AP13</strain>
    </source>
</reference>
<name>A0A8T0RTX8_PANVG</name>
<keyword evidence="2" id="KW-1185">Reference proteome</keyword>